<dbReference type="RefSeq" id="WP_043435205.1">
    <property type="nucleotide sequence ID" value="NZ_CP021080.1"/>
</dbReference>
<proteinExistence type="predicted"/>
<organism evidence="1 2">
    <name type="scientific">Streptomyces pluripotens</name>
    <dbReference type="NCBI Taxonomy" id="1355015"/>
    <lineage>
        <taxon>Bacteria</taxon>
        <taxon>Bacillati</taxon>
        <taxon>Actinomycetota</taxon>
        <taxon>Actinomycetes</taxon>
        <taxon>Kitasatosporales</taxon>
        <taxon>Streptomycetaceae</taxon>
        <taxon>Streptomyces</taxon>
    </lineage>
</organism>
<dbReference type="InterPro" id="IPR016032">
    <property type="entry name" value="Sig_transdc_resp-reg_C-effctor"/>
</dbReference>
<dbReference type="OrthoDB" id="4266042at2"/>
<dbReference type="GO" id="GO:0003677">
    <property type="term" value="F:DNA binding"/>
    <property type="evidence" value="ECO:0007669"/>
    <property type="project" value="InterPro"/>
</dbReference>
<accession>A0A221P6G8</accession>
<protein>
    <recommendedName>
        <fullName evidence="3">HTH luxR-type domain-containing protein</fullName>
    </recommendedName>
</protein>
<dbReference type="Gene3D" id="1.10.10.10">
    <property type="entry name" value="Winged helix-like DNA-binding domain superfamily/Winged helix DNA-binding domain"/>
    <property type="match status" value="1"/>
</dbReference>
<dbReference type="AlphaFoldDB" id="A0A221P6G8"/>
<dbReference type="STRING" id="1355015.LK06_029020"/>
<dbReference type="EMBL" id="CP022433">
    <property type="protein sequence ID" value="ASN27598.1"/>
    <property type="molecule type" value="Genomic_DNA"/>
</dbReference>
<name>A0A221P6G8_9ACTN</name>
<sequence>MGRRWILLGAPAAQRNGGLPPQEHELVRLLASGAKDDAIARALGIGLRTERRMVAELIERIGT</sequence>
<dbReference type="InterPro" id="IPR036388">
    <property type="entry name" value="WH-like_DNA-bd_sf"/>
</dbReference>
<dbReference type="KEGG" id="splu:LK06_029020"/>
<evidence type="ECO:0000313" key="2">
    <source>
        <dbReference type="Proteomes" id="UP000031501"/>
    </source>
</evidence>
<gene>
    <name evidence="1" type="ORF">LK07_30190</name>
</gene>
<keyword evidence="2" id="KW-1185">Reference proteome</keyword>
<evidence type="ECO:0008006" key="3">
    <source>
        <dbReference type="Google" id="ProtNLM"/>
    </source>
</evidence>
<dbReference type="Proteomes" id="UP000031501">
    <property type="component" value="Chromosome"/>
</dbReference>
<dbReference type="GO" id="GO:0006355">
    <property type="term" value="P:regulation of DNA-templated transcription"/>
    <property type="evidence" value="ECO:0007669"/>
    <property type="project" value="InterPro"/>
</dbReference>
<reference evidence="1 2" key="1">
    <citation type="submission" date="2017-07" db="EMBL/GenBank/DDBJ databases">
        <title>Genome sequence of Streptomyces pluripotens MUSC 137T.</title>
        <authorList>
            <person name="Ser H.-L."/>
            <person name="Lee L.-H."/>
        </authorList>
    </citation>
    <scope>NUCLEOTIDE SEQUENCE [LARGE SCALE GENOMIC DNA]</scope>
    <source>
        <strain evidence="1 2">MUSC 137</strain>
    </source>
</reference>
<evidence type="ECO:0000313" key="1">
    <source>
        <dbReference type="EMBL" id="ASN27598.1"/>
    </source>
</evidence>
<dbReference type="SUPFAM" id="SSF46894">
    <property type="entry name" value="C-terminal effector domain of the bipartite response regulators"/>
    <property type="match status" value="1"/>
</dbReference>